<dbReference type="Proteomes" id="UP000199310">
    <property type="component" value="Unassembled WGS sequence"/>
</dbReference>
<evidence type="ECO:0000313" key="1">
    <source>
        <dbReference type="EMBL" id="SEW24759.1"/>
    </source>
</evidence>
<evidence type="ECO:0000313" key="2">
    <source>
        <dbReference type="Proteomes" id="UP000199310"/>
    </source>
</evidence>
<reference evidence="2" key="1">
    <citation type="submission" date="2016-10" db="EMBL/GenBank/DDBJ databases">
        <authorList>
            <person name="Varghese N."/>
            <person name="Submissions S."/>
        </authorList>
    </citation>
    <scope>NUCLEOTIDE SEQUENCE [LARGE SCALE GENOMIC DNA]</scope>
    <source>
        <strain evidence="2">DSM 3695</strain>
    </source>
</reference>
<dbReference type="EMBL" id="FOJG01000001">
    <property type="protein sequence ID" value="SEW24759.1"/>
    <property type="molecule type" value="Genomic_DNA"/>
</dbReference>
<dbReference type="AlphaFoldDB" id="A0A1I0QCH6"/>
<keyword evidence="2" id="KW-1185">Reference proteome</keyword>
<accession>A0A1I0QCH6</accession>
<gene>
    <name evidence="1" type="ORF">SAMN04488122_1378</name>
</gene>
<protein>
    <submittedName>
        <fullName evidence="1">Uncharacterized protein</fullName>
    </submittedName>
</protein>
<proteinExistence type="predicted"/>
<name>A0A1I0QCH6_9BACT</name>
<organism evidence="1 2">
    <name type="scientific">Chitinophaga arvensicola</name>
    <dbReference type="NCBI Taxonomy" id="29529"/>
    <lineage>
        <taxon>Bacteria</taxon>
        <taxon>Pseudomonadati</taxon>
        <taxon>Bacteroidota</taxon>
        <taxon>Chitinophagia</taxon>
        <taxon>Chitinophagales</taxon>
        <taxon>Chitinophagaceae</taxon>
        <taxon>Chitinophaga</taxon>
    </lineage>
</organism>
<sequence>MGSLCTLRNKLTGKIVLLFANVERAVFVLGDGWCFRQYPDGRPDFSGYSVEYSSACYDQLDKPEFFYFYTVLSDQGFNASGVLVSS</sequence>